<dbReference type="EMBL" id="LR215050">
    <property type="protein sequence ID" value="VEU82078.1"/>
    <property type="molecule type" value="Genomic_DNA"/>
</dbReference>
<gene>
    <name evidence="2" type="ORF">NCTC10172_00084</name>
</gene>
<sequence>MGCVNKVTNAILKVDETKKAEVNLKRQVVKIGVNAAKRIALMLIKSAIEFTEYECKEIKNY</sequence>
<dbReference type="SUPFAM" id="SSF55008">
    <property type="entry name" value="HMA, heavy metal-associated domain"/>
    <property type="match status" value="1"/>
</dbReference>
<proteinExistence type="predicted"/>
<dbReference type="AlphaFoldDB" id="A0A449BHZ8"/>
<protein>
    <recommendedName>
        <fullName evidence="1">HMA domain-containing protein</fullName>
    </recommendedName>
</protein>
<name>A0A449BHZ8_9MOLU</name>
<dbReference type="PROSITE" id="PS50846">
    <property type="entry name" value="HMA_2"/>
    <property type="match status" value="1"/>
</dbReference>
<evidence type="ECO:0000259" key="1">
    <source>
        <dbReference type="PROSITE" id="PS50846"/>
    </source>
</evidence>
<feature type="domain" description="HMA" evidence="1">
    <location>
        <begin position="1"/>
        <end position="56"/>
    </location>
</feature>
<dbReference type="Pfam" id="PF00403">
    <property type="entry name" value="HMA"/>
    <property type="match status" value="1"/>
</dbReference>
<dbReference type="Gene3D" id="3.30.70.100">
    <property type="match status" value="1"/>
</dbReference>
<dbReference type="GO" id="GO:0046872">
    <property type="term" value="F:metal ion binding"/>
    <property type="evidence" value="ECO:0007669"/>
    <property type="project" value="InterPro"/>
</dbReference>
<reference evidence="2 3" key="1">
    <citation type="submission" date="2019-01" db="EMBL/GenBank/DDBJ databases">
        <authorList>
            <consortium name="Pathogen Informatics"/>
        </authorList>
    </citation>
    <scope>NUCLEOTIDE SEQUENCE [LARGE SCALE GENOMIC DNA]</scope>
    <source>
        <strain evidence="2 3">NCTC10172</strain>
    </source>
</reference>
<organism evidence="2 3">
    <name type="scientific">Acholeplasma hippikon</name>
    <dbReference type="NCBI Taxonomy" id="264636"/>
    <lineage>
        <taxon>Bacteria</taxon>
        <taxon>Bacillati</taxon>
        <taxon>Mycoplasmatota</taxon>
        <taxon>Mollicutes</taxon>
        <taxon>Acholeplasmatales</taxon>
        <taxon>Acholeplasmataceae</taxon>
        <taxon>Acholeplasma</taxon>
    </lineage>
</organism>
<dbReference type="InterPro" id="IPR036163">
    <property type="entry name" value="HMA_dom_sf"/>
</dbReference>
<accession>A0A449BHZ8</accession>
<dbReference type="KEGG" id="ahk:NCTC10172_00084"/>
<dbReference type="STRING" id="1408416.GCA_000702765_00639"/>
<evidence type="ECO:0000313" key="2">
    <source>
        <dbReference type="EMBL" id="VEU82078.1"/>
    </source>
</evidence>
<keyword evidence="3" id="KW-1185">Reference proteome</keyword>
<evidence type="ECO:0000313" key="3">
    <source>
        <dbReference type="Proteomes" id="UP000290909"/>
    </source>
</evidence>
<dbReference type="Proteomes" id="UP000290909">
    <property type="component" value="Chromosome"/>
</dbReference>
<dbReference type="InterPro" id="IPR006121">
    <property type="entry name" value="HMA_dom"/>
</dbReference>